<evidence type="ECO:0000256" key="5">
    <source>
        <dbReference type="ARBA" id="ARBA00022777"/>
    </source>
</evidence>
<reference evidence="13 14" key="1">
    <citation type="journal article" date="2021" name="Elife">
        <title>Chloroplast acquisition without the gene transfer in kleptoplastic sea slugs, Plakobranchus ocellatus.</title>
        <authorList>
            <person name="Maeda T."/>
            <person name="Takahashi S."/>
            <person name="Yoshida T."/>
            <person name="Shimamura S."/>
            <person name="Takaki Y."/>
            <person name="Nagai Y."/>
            <person name="Toyoda A."/>
            <person name="Suzuki Y."/>
            <person name="Arimoto A."/>
            <person name="Ishii H."/>
            <person name="Satoh N."/>
            <person name="Nishiyama T."/>
            <person name="Hasebe M."/>
            <person name="Maruyama T."/>
            <person name="Minagawa J."/>
            <person name="Obokata J."/>
            <person name="Shigenobu S."/>
        </authorList>
    </citation>
    <scope>NUCLEOTIDE SEQUENCE [LARGE SCALE GENOMIC DNA]</scope>
</reference>
<dbReference type="SMART" id="SM00219">
    <property type="entry name" value="TyrKc"/>
    <property type="match status" value="1"/>
</dbReference>
<feature type="compositionally biased region" description="Polar residues" evidence="10">
    <location>
        <begin position="579"/>
        <end position="591"/>
    </location>
</feature>
<dbReference type="Pfam" id="PF07714">
    <property type="entry name" value="PK_Tyr_Ser-Thr"/>
    <property type="match status" value="1"/>
</dbReference>
<keyword evidence="11" id="KW-1133">Transmembrane helix</keyword>
<comment type="subcellular location">
    <subcellularLocation>
        <location evidence="1">Membrane</location>
        <topology evidence="1">Single-pass membrane protein</topology>
    </subcellularLocation>
</comment>
<keyword evidence="13" id="KW-0675">Receptor</keyword>
<dbReference type="InterPro" id="IPR000719">
    <property type="entry name" value="Prot_kinase_dom"/>
</dbReference>
<dbReference type="GO" id="GO:0043235">
    <property type="term" value="C:receptor complex"/>
    <property type="evidence" value="ECO:0007669"/>
    <property type="project" value="TreeGrafter"/>
</dbReference>
<dbReference type="InterPro" id="IPR050122">
    <property type="entry name" value="RTK"/>
</dbReference>
<dbReference type="Gene3D" id="1.10.510.10">
    <property type="entry name" value="Transferase(Phosphotransferase) domain 1"/>
    <property type="match status" value="1"/>
</dbReference>
<dbReference type="GO" id="GO:0007169">
    <property type="term" value="P:cell surface receptor protein tyrosine kinase signaling pathway"/>
    <property type="evidence" value="ECO:0007669"/>
    <property type="project" value="TreeGrafter"/>
</dbReference>
<keyword evidence="3" id="KW-0808">Transferase</keyword>
<keyword evidence="11" id="KW-0812">Transmembrane</keyword>
<keyword evidence="11" id="KW-0472">Membrane</keyword>
<evidence type="ECO:0000256" key="11">
    <source>
        <dbReference type="SAM" id="Phobius"/>
    </source>
</evidence>
<sequence>MICPSPPIPRFETLIKKTLSGPIAENGKHLSLDLRLVLDSRNVLQDDSDLPHKFVVYGDPTLFGFTPGTEDAFVDVRNPVLNIRGENFPFWIPYSNIRVTIANWTCPITSVTQKLVTCDGKVAAVFVFKEMGELFIELTQNDVSLSKALMMSLSKNGQESEELVQRNEFEVKIKIGWLTRGLGKIQVGYDPKRPPPINYDSTNSNLWEVAIPAAAAILMLLLVAVLILRTTKRRRRAKRMQKMAQDMDNTSVSALPGSTTGCNENAQPTLNQILESIMDPRMKSEVDNLIIKLERLAIGKSIGSGNFGCVYEGLLMSDGGNTTQKVAIKTLQNSSSQSLDLKSFVEEALIMKDFHHPHVLSLIGLAERAAPEGGAPYVIIPYMEHGDLHTYIKETSVSLSLHDVIKFGVDIASGMAYLSDLRLVHRDLAARNCMLDNLHRVKVADFGLCRDIYEKGYYTSDNRKKLPIRWMAIESIEHGAYSTKSDVWSFGVVLWEMSCRGVTPYPGVDGWDVINYLRRRRLPPPLFCPNQLYNIMMLCWNKDPDSRPDFATLHASLLSLMGQSPTKVALLNSETGASGSDALNRSSVSKHNQVKLPETASERENPKSDERDDMKQNLSAYKNVTLGQESVYLEADEHNPLTELVLDQPKIVIRNVQITIPACHCHRDLNQSTEAEYVHLVDNYEPVPIFTDYANTMVVEGRNEPAEVSTDTVREDTGYLIPKSIMTKLEVSDHVDSHPEHSSLVLDGADDMPWNSGGSIIGVHSSDANERGNYLNLKSFESSSGSKDAPQLSDASPYLNTQL</sequence>
<dbReference type="PANTHER" id="PTHR24416:SF564">
    <property type="entry name" value="MACROPHAGE-STIMULATING PROTEIN RECEPTOR"/>
    <property type="match status" value="1"/>
</dbReference>
<protein>
    <submittedName>
        <fullName evidence="13">Hepatocyte growth factor receptor</fullName>
    </submittedName>
</protein>
<keyword evidence="6 9" id="KW-0067">ATP-binding</keyword>
<keyword evidence="14" id="KW-1185">Reference proteome</keyword>
<evidence type="ECO:0000259" key="12">
    <source>
        <dbReference type="PROSITE" id="PS50011"/>
    </source>
</evidence>
<keyword evidence="4 9" id="KW-0547">Nucleotide-binding</keyword>
<evidence type="ECO:0000256" key="10">
    <source>
        <dbReference type="SAM" id="MobiDB-lite"/>
    </source>
</evidence>
<name>A0AAV4CMY3_9GAST</name>
<dbReference type="InterPro" id="IPR011009">
    <property type="entry name" value="Kinase-like_dom_sf"/>
</dbReference>
<dbReference type="SUPFAM" id="SSF56112">
    <property type="entry name" value="Protein kinase-like (PK-like)"/>
    <property type="match status" value="1"/>
</dbReference>
<dbReference type="GO" id="GO:0016477">
    <property type="term" value="P:cell migration"/>
    <property type="evidence" value="ECO:0007669"/>
    <property type="project" value="TreeGrafter"/>
</dbReference>
<evidence type="ECO:0000256" key="2">
    <source>
        <dbReference type="ARBA" id="ARBA00022553"/>
    </source>
</evidence>
<evidence type="ECO:0000256" key="3">
    <source>
        <dbReference type="ARBA" id="ARBA00022679"/>
    </source>
</evidence>
<comment type="catalytic activity">
    <reaction evidence="8">
        <text>L-tyrosyl-[protein] + ATP = O-phospho-L-tyrosyl-[protein] + ADP + H(+)</text>
        <dbReference type="Rhea" id="RHEA:10596"/>
        <dbReference type="Rhea" id="RHEA-COMP:10136"/>
        <dbReference type="Rhea" id="RHEA-COMP:20101"/>
        <dbReference type="ChEBI" id="CHEBI:15378"/>
        <dbReference type="ChEBI" id="CHEBI:30616"/>
        <dbReference type="ChEBI" id="CHEBI:46858"/>
        <dbReference type="ChEBI" id="CHEBI:61978"/>
        <dbReference type="ChEBI" id="CHEBI:456216"/>
        <dbReference type="EC" id="2.7.10.1"/>
    </reaction>
</comment>
<dbReference type="PROSITE" id="PS50011">
    <property type="entry name" value="PROTEIN_KINASE_DOM"/>
    <property type="match status" value="1"/>
</dbReference>
<dbReference type="FunFam" id="1.10.510.10:FF:000554">
    <property type="entry name" value="Predicted protein"/>
    <property type="match status" value="1"/>
</dbReference>
<evidence type="ECO:0000313" key="13">
    <source>
        <dbReference type="EMBL" id="GFO33330.1"/>
    </source>
</evidence>
<dbReference type="PROSITE" id="PS00107">
    <property type="entry name" value="PROTEIN_KINASE_ATP"/>
    <property type="match status" value="1"/>
</dbReference>
<evidence type="ECO:0000313" key="14">
    <source>
        <dbReference type="Proteomes" id="UP000735302"/>
    </source>
</evidence>
<evidence type="ECO:0000256" key="4">
    <source>
        <dbReference type="ARBA" id="ARBA00022741"/>
    </source>
</evidence>
<feature type="transmembrane region" description="Helical" evidence="11">
    <location>
        <begin position="206"/>
        <end position="228"/>
    </location>
</feature>
<dbReference type="EMBL" id="BLXT01006766">
    <property type="protein sequence ID" value="GFO33330.1"/>
    <property type="molecule type" value="Genomic_DNA"/>
</dbReference>
<keyword evidence="7" id="KW-0829">Tyrosine-protein kinase</keyword>
<dbReference type="PRINTS" id="PR00109">
    <property type="entry name" value="TYRKINASE"/>
</dbReference>
<evidence type="ECO:0000256" key="6">
    <source>
        <dbReference type="ARBA" id="ARBA00022840"/>
    </source>
</evidence>
<feature type="domain" description="Protein kinase" evidence="12">
    <location>
        <begin position="296"/>
        <end position="557"/>
    </location>
</feature>
<dbReference type="InterPro" id="IPR020635">
    <property type="entry name" value="Tyr_kinase_cat_dom"/>
</dbReference>
<dbReference type="PANTHER" id="PTHR24416">
    <property type="entry name" value="TYROSINE-PROTEIN KINASE RECEPTOR"/>
    <property type="match status" value="1"/>
</dbReference>
<organism evidence="13 14">
    <name type="scientific">Plakobranchus ocellatus</name>
    <dbReference type="NCBI Taxonomy" id="259542"/>
    <lineage>
        <taxon>Eukaryota</taxon>
        <taxon>Metazoa</taxon>
        <taxon>Spiralia</taxon>
        <taxon>Lophotrochozoa</taxon>
        <taxon>Mollusca</taxon>
        <taxon>Gastropoda</taxon>
        <taxon>Heterobranchia</taxon>
        <taxon>Euthyneura</taxon>
        <taxon>Panpulmonata</taxon>
        <taxon>Sacoglossa</taxon>
        <taxon>Placobranchoidea</taxon>
        <taxon>Plakobranchidae</taxon>
        <taxon>Plakobranchus</taxon>
    </lineage>
</organism>
<gene>
    <name evidence="13" type="ORF">PoB_005983500</name>
</gene>
<dbReference type="GO" id="GO:0004714">
    <property type="term" value="F:transmembrane receptor protein tyrosine kinase activity"/>
    <property type="evidence" value="ECO:0007669"/>
    <property type="project" value="UniProtKB-EC"/>
</dbReference>
<feature type="region of interest" description="Disordered" evidence="10">
    <location>
        <begin position="779"/>
        <end position="803"/>
    </location>
</feature>
<dbReference type="PROSITE" id="PS00109">
    <property type="entry name" value="PROTEIN_KINASE_TYR"/>
    <property type="match status" value="1"/>
</dbReference>
<dbReference type="GO" id="GO:0005524">
    <property type="term" value="F:ATP binding"/>
    <property type="evidence" value="ECO:0007669"/>
    <property type="project" value="UniProtKB-UniRule"/>
</dbReference>
<dbReference type="InterPro" id="IPR001245">
    <property type="entry name" value="Ser-Thr/Tyr_kinase_cat_dom"/>
</dbReference>
<keyword evidence="2" id="KW-0597">Phosphoprotein</keyword>
<evidence type="ECO:0000256" key="8">
    <source>
        <dbReference type="ARBA" id="ARBA00051243"/>
    </source>
</evidence>
<dbReference type="Proteomes" id="UP000735302">
    <property type="component" value="Unassembled WGS sequence"/>
</dbReference>
<evidence type="ECO:0000256" key="1">
    <source>
        <dbReference type="ARBA" id="ARBA00004167"/>
    </source>
</evidence>
<feature type="region of interest" description="Disordered" evidence="10">
    <location>
        <begin position="579"/>
        <end position="614"/>
    </location>
</feature>
<dbReference type="InterPro" id="IPR017441">
    <property type="entry name" value="Protein_kinase_ATP_BS"/>
</dbReference>
<evidence type="ECO:0000256" key="7">
    <source>
        <dbReference type="ARBA" id="ARBA00023137"/>
    </source>
</evidence>
<dbReference type="CDD" id="cd00192">
    <property type="entry name" value="PTKc"/>
    <property type="match status" value="1"/>
</dbReference>
<evidence type="ECO:0000256" key="9">
    <source>
        <dbReference type="PROSITE-ProRule" id="PRU10141"/>
    </source>
</evidence>
<proteinExistence type="predicted"/>
<feature type="binding site" evidence="9">
    <location>
        <position position="329"/>
    </location>
    <ligand>
        <name>ATP</name>
        <dbReference type="ChEBI" id="CHEBI:30616"/>
    </ligand>
</feature>
<comment type="caution">
    <text evidence="13">The sequence shown here is derived from an EMBL/GenBank/DDBJ whole genome shotgun (WGS) entry which is preliminary data.</text>
</comment>
<dbReference type="AlphaFoldDB" id="A0AAV4CMY3"/>
<accession>A0AAV4CMY3</accession>
<keyword evidence="5" id="KW-0418">Kinase</keyword>
<dbReference type="GO" id="GO:0005886">
    <property type="term" value="C:plasma membrane"/>
    <property type="evidence" value="ECO:0007669"/>
    <property type="project" value="TreeGrafter"/>
</dbReference>
<dbReference type="InterPro" id="IPR008266">
    <property type="entry name" value="Tyr_kinase_AS"/>
</dbReference>
<dbReference type="Gene3D" id="3.30.200.20">
    <property type="entry name" value="Phosphorylase Kinase, domain 1"/>
    <property type="match status" value="1"/>
</dbReference>
<dbReference type="GO" id="GO:0007399">
    <property type="term" value="P:nervous system development"/>
    <property type="evidence" value="ECO:0007669"/>
    <property type="project" value="TreeGrafter"/>
</dbReference>
<feature type="compositionally biased region" description="Basic and acidic residues" evidence="10">
    <location>
        <begin position="600"/>
        <end position="614"/>
    </location>
</feature>